<dbReference type="InterPro" id="IPR000241">
    <property type="entry name" value="RlmKL-like_Mtase"/>
</dbReference>
<accession>A0A1H3L945</accession>
<dbReference type="SUPFAM" id="SSF53335">
    <property type="entry name" value="S-adenosyl-L-methionine-dependent methyltransferases"/>
    <property type="match status" value="1"/>
</dbReference>
<dbReference type="STRING" id="1122142.SAMN02910414_01951"/>
<dbReference type="PANTHER" id="PTHR14911:SF13">
    <property type="entry name" value="TRNA (GUANINE(6)-N2)-METHYLTRANSFERASE THUMP3"/>
    <property type="match status" value="1"/>
</dbReference>
<sequence length="493" mass="58097">MENTYKNLLEKENIRENLSQLRKFIKDEENKNRLRELIVNVEDITQFLENEDPKSRKNAALLLGDLELQEAKDAIYKAYVQEDILFVRSHYLAALNQLDVQDLVPEFIDILDEKLHEEVEPDNEKHINSEIAALRKIIIRYQGITRHRFVVKEDKTKVVLTCNRGVRQIVKQTLGNVRTGLHPLGVLTETADLQGLLQNRNYREVLFPLSLKSLLPNEPREAARMLYEAGIYDFIRKYHEGPEDFYFRVELRNHMNLDERSQFNRKFGTELEKLTKNRLVNSASDYEVEIRLIGTAEGKLYPSCKFYTLKDTRFNYRKKALSSSIHPSTAALIMKITERYLKEGAQILDPFCGVGTMLIERNKSVYAREMYGIDTYGQAVEYARENAYCAQERINFINRNYFDFRHDYLFDEIITDMPVRSPRVTRRDLDFIYGKFFEKSREVLTRNGIIVMYTNEIGLVKKNLRFHHEYRMLQDVPMQDRSDYHVVVLAVVM</sequence>
<keyword evidence="3" id="KW-0808">Transferase</keyword>
<name>A0A1H3L945_9FIRM</name>
<evidence type="ECO:0000256" key="1">
    <source>
        <dbReference type="SAM" id="Coils"/>
    </source>
</evidence>
<gene>
    <name evidence="3" type="ORF">SAMN02910414_01951</name>
</gene>
<dbReference type="GO" id="GO:0016423">
    <property type="term" value="F:tRNA (guanine) methyltransferase activity"/>
    <property type="evidence" value="ECO:0007669"/>
    <property type="project" value="TreeGrafter"/>
</dbReference>
<dbReference type="SUPFAM" id="SSF48371">
    <property type="entry name" value="ARM repeat"/>
    <property type="match status" value="1"/>
</dbReference>
<dbReference type="OrthoDB" id="1637728at2"/>
<dbReference type="PANTHER" id="PTHR14911">
    <property type="entry name" value="THUMP DOMAIN-CONTAINING"/>
    <property type="match status" value="1"/>
</dbReference>
<reference evidence="3 4" key="1">
    <citation type="submission" date="2016-10" db="EMBL/GenBank/DDBJ databases">
        <authorList>
            <person name="de Groot N.N."/>
        </authorList>
    </citation>
    <scope>NUCLEOTIDE SEQUENCE [LARGE SCALE GENOMIC DNA]</scope>
    <source>
        <strain evidence="3 4">DSM 14045</strain>
    </source>
</reference>
<dbReference type="CDD" id="cd02440">
    <property type="entry name" value="AdoMet_MTases"/>
    <property type="match status" value="1"/>
</dbReference>
<dbReference type="GO" id="GO:0030488">
    <property type="term" value="P:tRNA methylation"/>
    <property type="evidence" value="ECO:0007669"/>
    <property type="project" value="TreeGrafter"/>
</dbReference>
<dbReference type="RefSeq" id="WP_083354538.1">
    <property type="nucleotide sequence ID" value="NZ_FNPG01000024.1"/>
</dbReference>
<organism evidence="3 4">
    <name type="scientific">Lachnobacterium bovis DSM 14045</name>
    <dbReference type="NCBI Taxonomy" id="1122142"/>
    <lineage>
        <taxon>Bacteria</taxon>
        <taxon>Bacillati</taxon>
        <taxon>Bacillota</taxon>
        <taxon>Clostridia</taxon>
        <taxon>Lachnospirales</taxon>
        <taxon>Lachnospiraceae</taxon>
        <taxon>Lachnobacterium</taxon>
    </lineage>
</organism>
<proteinExistence type="predicted"/>
<evidence type="ECO:0000259" key="2">
    <source>
        <dbReference type="Pfam" id="PF01170"/>
    </source>
</evidence>
<keyword evidence="4" id="KW-1185">Reference proteome</keyword>
<keyword evidence="3" id="KW-0489">Methyltransferase</keyword>
<dbReference type="EMBL" id="FNPG01000024">
    <property type="protein sequence ID" value="SDY61037.1"/>
    <property type="molecule type" value="Genomic_DNA"/>
</dbReference>
<keyword evidence="1" id="KW-0175">Coiled coil</keyword>
<evidence type="ECO:0000313" key="3">
    <source>
        <dbReference type="EMBL" id="SDY61037.1"/>
    </source>
</evidence>
<evidence type="ECO:0000313" key="4">
    <source>
        <dbReference type="Proteomes" id="UP000183918"/>
    </source>
</evidence>
<feature type="domain" description="Ribosomal RNA large subunit methyltransferase K/L-like methyltransferase" evidence="2">
    <location>
        <begin position="315"/>
        <end position="464"/>
    </location>
</feature>
<dbReference type="Pfam" id="PF01170">
    <property type="entry name" value="UPF0020"/>
    <property type="match status" value="1"/>
</dbReference>
<dbReference type="AlphaFoldDB" id="A0A1H3L945"/>
<dbReference type="InterPro" id="IPR016024">
    <property type="entry name" value="ARM-type_fold"/>
</dbReference>
<feature type="coiled-coil region" evidence="1">
    <location>
        <begin position="11"/>
        <end position="51"/>
    </location>
</feature>
<dbReference type="InterPro" id="IPR029063">
    <property type="entry name" value="SAM-dependent_MTases_sf"/>
</dbReference>
<protein>
    <submittedName>
        <fullName evidence="3">Putative RNA methylase family UPF0020</fullName>
    </submittedName>
</protein>
<dbReference type="Proteomes" id="UP000183918">
    <property type="component" value="Unassembled WGS sequence"/>
</dbReference>
<dbReference type="Gene3D" id="3.40.50.150">
    <property type="entry name" value="Vaccinia Virus protein VP39"/>
    <property type="match status" value="1"/>
</dbReference>